<dbReference type="Proteomes" id="UP001442494">
    <property type="component" value="Unassembled WGS sequence"/>
</dbReference>
<dbReference type="EMBL" id="JAMPKK010000017">
    <property type="protein sequence ID" value="MEP0864790.1"/>
    <property type="molecule type" value="Genomic_DNA"/>
</dbReference>
<evidence type="ECO:0000313" key="1">
    <source>
        <dbReference type="EMBL" id="MEP0864790.1"/>
    </source>
</evidence>
<accession>A0ABV0JMX1</accession>
<proteinExistence type="predicted"/>
<gene>
    <name evidence="1" type="ORF">NDI37_09950</name>
</gene>
<sequence>MRSLFSLQRRRDAIASASPCEMSSYNIRCAVAAIVLFVTEERRCDRFLLALLLCINQILSNVPAL</sequence>
<reference evidence="1 2" key="1">
    <citation type="submission" date="2022-04" db="EMBL/GenBank/DDBJ databases">
        <title>Positive selection, recombination, and allopatry shape intraspecific diversity of widespread and dominant cyanobacteria.</title>
        <authorList>
            <person name="Wei J."/>
            <person name="Shu W."/>
            <person name="Hu C."/>
        </authorList>
    </citation>
    <scope>NUCLEOTIDE SEQUENCE [LARGE SCALE GENOMIC DNA]</scope>
    <source>
        <strain evidence="1 2">GB2-A5</strain>
    </source>
</reference>
<organism evidence="1 2">
    <name type="scientific">Funiculus sociatus GB2-A5</name>
    <dbReference type="NCBI Taxonomy" id="2933946"/>
    <lineage>
        <taxon>Bacteria</taxon>
        <taxon>Bacillati</taxon>
        <taxon>Cyanobacteriota</taxon>
        <taxon>Cyanophyceae</taxon>
        <taxon>Coleofasciculales</taxon>
        <taxon>Coleofasciculaceae</taxon>
        <taxon>Funiculus</taxon>
    </lineage>
</organism>
<comment type="caution">
    <text evidence="1">The sequence shown here is derived from an EMBL/GenBank/DDBJ whole genome shotgun (WGS) entry which is preliminary data.</text>
</comment>
<evidence type="ECO:0000313" key="2">
    <source>
        <dbReference type="Proteomes" id="UP001442494"/>
    </source>
</evidence>
<name>A0ABV0JMX1_9CYAN</name>
<keyword evidence="2" id="KW-1185">Reference proteome</keyword>
<dbReference type="RefSeq" id="WP_190423564.1">
    <property type="nucleotide sequence ID" value="NZ_JAMPKK010000017.1"/>
</dbReference>
<protein>
    <submittedName>
        <fullName evidence="1">Uncharacterized protein</fullName>
    </submittedName>
</protein>